<evidence type="ECO:0000256" key="5">
    <source>
        <dbReference type="ARBA" id="ARBA00022448"/>
    </source>
</evidence>
<evidence type="ECO:0000259" key="29">
    <source>
        <dbReference type="PROSITE" id="PS50195"/>
    </source>
</evidence>
<comment type="catalytic activity">
    <reaction evidence="26">
        <text>ATP + H2O = ADP + phosphate + H(+)</text>
        <dbReference type="Rhea" id="RHEA:13065"/>
        <dbReference type="ChEBI" id="CHEBI:15377"/>
        <dbReference type="ChEBI" id="CHEBI:15378"/>
        <dbReference type="ChEBI" id="CHEBI:30616"/>
        <dbReference type="ChEBI" id="CHEBI:43474"/>
        <dbReference type="ChEBI" id="CHEBI:456216"/>
        <dbReference type="EC" id="3.6.4.13"/>
    </reaction>
</comment>
<dbReference type="GO" id="GO:0010008">
    <property type="term" value="C:endosome membrane"/>
    <property type="evidence" value="ECO:0007669"/>
    <property type="project" value="UniProtKB-SubCell"/>
</dbReference>
<dbReference type="Gene3D" id="3.30.1520.10">
    <property type="entry name" value="Phox-like domain"/>
    <property type="match status" value="1"/>
</dbReference>
<dbReference type="Gene3D" id="3.40.50.300">
    <property type="entry name" value="P-loop containing nucleotide triphosphate hydrolases"/>
    <property type="match status" value="2"/>
</dbReference>
<evidence type="ECO:0000256" key="18">
    <source>
        <dbReference type="ARBA" id="ARBA00024352"/>
    </source>
</evidence>
<evidence type="ECO:0000256" key="11">
    <source>
        <dbReference type="ARBA" id="ARBA00022806"/>
    </source>
</evidence>
<dbReference type="Pfam" id="PF00271">
    <property type="entry name" value="Helicase_C"/>
    <property type="match status" value="1"/>
</dbReference>
<evidence type="ECO:0000259" key="30">
    <source>
        <dbReference type="PROSITE" id="PS51192"/>
    </source>
</evidence>
<comment type="function">
    <text evidence="20">ATP-dependent RNA helicase which is a subunit of the eIF4F complex involved in cap recognition and is required for mRNA binding to ribosome. In the current model of translation initiation, eIF4A unwinds RNA secondary structures in the 5'-UTR of mRNAs which is necessary to allow efficient binding of the small ribosomal subunit, and subsequent scanning for the initiator codon.</text>
</comment>
<evidence type="ECO:0000256" key="23">
    <source>
        <dbReference type="ARBA" id="ARBA00032223"/>
    </source>
</evidence>
<evidence type="ECO:0000256" key="10">
    <source>
        <dbReference type="ARBA" id="ARBA00022801"/>
    </source>
</evidence>
<keyword evidence="14" id="KW-0648">Protein biosynthesis</keyword>
<evidence type="ECO:0000256" key="28">
    <source>
        <dbReference type="SAM" id="MobiDB-lite"/>
    </source>
</evidence>
<dbReference type="GO" id="GO:0003743">
    <property type="term" value="F:translation initiation factor activity"/>
    <property type="evidence" value="ECO:0007669"/>
    <property type="project" value="UniProtKB-KW"/>
</dbReference>
<dbReference type="CDD" id="cd18046">
    <property type="entry name" value="DEADc_EIF4AII_EIF4AI_DDX2"/>
    <property type="match status" value="1"/>
</dbReference>
<gene>
    <name evidence="33" type="ORF">PCON_03057</name>
</gene>
<dbReference type="GO" id="GO:0003724">
    <property type="term" value="F:RNA helicase activity"/>
    <property type="evidence" value="ECO:0007669"/>
    <property type="project" value="UniProtKB-EC"/>
</dbReference>
<dbReference type="InterPro" id="IPR027267">
    <property type="entry name" value="AH/BAR_dom_sf"/>
</dbReference>
<keyword evidence="12" id="KW-0067">ATP-binding</keyword>
<dbReference type="InterPro" id="IPR044728">
    <property type="entry name" value="EIF4A_DEADc"/>
</dbReference>
<evidence type="ECO:0000256" key="7">
    <source>
        <dbReference type="ARBA" id="ARBA00022540"/>
    </source>
</evidence>
<dbReference type="InterPro" id="IPR011545">
    <property type="entry name" value="DEAD/DEAH_box_helicase_dom"/>
</dbReference>
<dbReference type="GO" id="GO:0035091">
    <property type="term" value="F:phosphatidylinositol binding"/>
    <property type="evidence" value="ECO:0007669"/>
    <property type="project" value="InterPro"/>
</dbReference>
<dbReference type="EMBL" id="HF935211">
    <property type="protein sequence ID" value="CCX04626.1"/>
    <property type="molecule type" value="Genomic_DNA"/>
</dbReference>
<keyword evidence="17" id="KW-0472">Membrane</keyword>
<evidence type="ECO:0000256" key="20">
    <source>
        <dbReference type="ARBA" id="ARBA00024769"/>
    </source>
</evidence>
<dbReference type="FunFam" id="3.40.50.300:FF:000089">
    <property type="entry name" value="Eukaryotic initiation factor 4A-II"/>
    <property type="match status" value="1"/>
</dbReference>
<dbReference type="InterPro" id="IPR001683">
    <property type="entry name" value="PX_dom"/>
</dbReference>
<dbReference type="PROSITE" id="PS51194">
    <property type="entry name" value="HELICASE_CTER"/>
    <property type="match status" value="1"/>
</dbReference>
<dbReference type="SUPFAM" id="SSF103657">
    <property type="entry name" value="BAR/IMD domain-like"/>
    <property type="match status" value="1"/>
</dbReference>
<dbReference type="SUPFAM" id="SSF64268">
    <property type="entry name" value="PX domain"/>
    <property type="match status" value="1"/>
</dbReference>
<dbReference type="GO" id="GO:0003723">
    <property type="term" value="F:RNA binding"/>
    <property type="evidence" value="ECO:0007669"/>
    <property type="project" value="UniProtKB-KW"/>
</dbReference>
<keyword evidence="10" id="KW-0378">Hydrolase</keyword>
<evidence type="ECO:0000313" key="34">
    <source>
        <dbReference type="Proteomes" id="UP000018144"/>
    </source>
</evidence>
<dbReference type="Gene3D" id="1.20.1270.60">
    <property type="entry name" value="Arfaptin homology (AH) domain/BAR domain"/>
    <property type="match status" value="1"/>
</dbReference>
<keyword evidence="16" id="KW-0446">Lipid-binding</keyword>
<sequence>MPPVVTKGKKKNDAPPLLLFSPSAITPNPQPSILPSTPLTTRLTDTQSSPLTRTLKNKKTKPTYQPPIMASEGLKDVEGQIESNYDETVDNFDSMDLKPELLRGIYAYGFERPSAIQQRAILPVINNRDVIAQAQSGTGKTATFSISVLQKIDLSVKQCQALILAPTRELAQQIQKVVVAIGDFMNVECHACIGGTVVREDMKILQDGVHVVVGTPGRVHDMIQRRALKTDAIKLFVLDEADEMLSRGFTEQIYDIFQLLPQSTQVVLLSATMPQDVLEVTTKFMRDPVRILVKKAELTLEGIKQFYIAVEKEEWKLDTLSDLYETVTITQAVIFCNTRRKVDWLTEKLTARDFTVSAMHGDMDQNQRDMIMKEFRSGSSRVLIATDLLARGIDVQQVSLVINYDLPANRENYIHRIGRGGRFGRKGVAINFVTADDVRMMREIEQFYSTQIEEMPMFERCRPYLNALDLAGVGKGVLETTVSSPQTESNGTKDAYVSYLVTTETDFPVFQKPHVEVRRRFTDFVYLWTVLSKEYVAVAVPPLPDKHNMAYVRGDRFGAEFTQRRAHSLHRFLKRISLHPVLRRATTLTIFLESPDWNSHMRHRPTRGSTSSQTESGGVFDSLSDTFLNAFSKVHKPDRRFTDTRDRADKLDEDLSHIERIVARVVRKEADLETDYADLSKEFQKIVELEPELEPSITSFSTGIRKTSEGLKTLKEHTDQDYLSSLRDMGNYIVSLKQLLKTRDQKQLDYEGLTDYLSRAQMEWDQISNAPVGSTGLGGPAGFLRSKLEDARGVDHEASRQERVTKLGHRIDALVREVEDARKLAQCFDDEVVTEVANFERIKCVEMRDTLGGLAKANVEFYKGIANTWEQVLKELGEEEEA</sequence>
<evidence type="ECO:0000256" key="13">
    <source>
        <dbReference type="ARBA" id="ARBA00022884"/>
    </source>
</evidence>
<feature type="compositionally biased region" description="Polar residues" evidence="28">
    <location>
        <begin position="23"/>
        <end position="38"/>
    </location>
</feature>
<evidence type="ECO:0000256" key="22">
    <source>
        <dbReference type="ARBA" id="ARBA00031826"/>
    </source>
</evidence>
<evidence type="ECO:0000256" key="14">
    <source>
        <dbReference type="ARBA" id="ARBA00022917"/>
    </source>
</evidence>
<feature type="domain" description="PX" evidence="29">
    <location>
        <begin position="477"/>
        <end position="599"/>
    </location>
</feature>
<evidence type="ECO:0000256" key="19">
    <source>
        <dbReference type="ARBA" id="ARBA00024412"/>
    </source>
</evidence>
<dbReference type="FunFam" id="1.20.1270.60:FF:000042">
    <property type="entry name" value="Vacuolar targeting protein Atg24"/>
    <property type="match status" value="1"/>
</dbReference>
<keyword evidence="5" id="KW-0813">Transport</keyword>
<dbReference type="STRING" id="1076935.U4KUX6"/>
<name>U4KUX6_PYROM</name>
<dbReference type="PROSITE" id="PS51192">
    <property type="entry name" value="HELICASE_ATP_BIND_1"/>
    <property type="match status" value="1"/>
</dbReference>
<evidence type="ECO:0000256" key="8">
    <source>
        <dbReference type="ARBA" id="ARBA00022741"/>
    </source>
</evidence>
<evidence type="ECO:0000256" key="2">
    <source>
        <dbReference type="ARBA" id="ARBA00004496"/>
    </source>
</evidence>
<protein>
    <recommendedName>
        <fullName evidence="19">ATP-dependent RNA helicase eIF4A</fullName>
        <ecNumber evidence="4">3.6.4.13</ecNumber>
    </recommendedName>
    <alternativeName>
        <fullName evidence="25">Autophagy-related protein 24</fullName>
    </alternativeName>
    <alternativeName>
        <fullName evidence="23">Eukaryotic initiation factor 4A</fullName>
    </alternativeName>
    <alternativeName>
        <fullName evidence="24">Sorting nexin-4</fullName>
    </alternativeName>
    <alternativeName>
        <fullName evidence="22">Translation initiation factor 1</fullName>
    </alternativeName>
</protein>
<dbReference type="EC" id="3.6.4.13" evidence="4"/>
<evidence type="ECO:0000259" key="31">
    <source>
        <dbReference type="PROSITE" id="PS51194"/>
    </source>
</evidence>
<evidence type="ECO:0000256" key="1">
    <source>
        <dbReference type="ARBA" id="ARBA00004481"/>
    </source>
</evidence>
<keyword evidence="34" id="KW-1185">Reference proteome</keyword>
<keyword evidence="9" id="KW-0967">Endosome</keyword>
<dbReference type="eggNOG" id="KOG2273">
    <property type="taxonomic scope" value="Eukaryota"/>
</dbReference>
<evidence type="ECO:0000256" key="3">
    <source>
        <dbReference type="ARBA" id="ARBA00010883"/>
    </source>
</evidence>
<comment type="subcellular location">
    <subcellularLocation>
        <location evidence="2">Cytoplasm</location>
    </subcellularLocation>
    <subcellularLocation>
        <location evidence="1">Endosome membrane</location>
        <topology evidence="1">Peripheral membrane protein</topology>
    </subcellularLocation>
</comment>
<dbReference type="Proteomes" id="UP000018144">
    <property type="component" value="Unassembled WGS sequence"/>
</dbReference>
<dbReference type="CDD" id="cd18787">
    <property type="entry name" value="SF2_C_DEAD"/>
    <property type="match status" value="1"/>
</dbReference>
<dbReference type="FunFam" id="3.30.1520.10:FF:000035">
    <property type="entry name" value="Sorting nexin-4 protein"/>
    <property type="match status" value="1"/>
</dbReference>
<dbReference type="eggNOG" id="KOG0327">
    <property type="taxonomic scope" value="Eukaryota"/>
</dbReference>
<dbReference type="InterPro" id="IPR001650">
    <property type="entry name" value="Helicase_C-like"/>
</dbReference>
<evidence type="ECO:0000256" key="6">
    <source>
        <dbReference type="ARBA" id="ARBA00022490"/>
    </source>
</evidence>
<feature type="domain" description="Helicase C-terminal" evidence="31">
    <location>
        <begin position="302"/>
        <end position="463"/>
    </location>
</feature>
<dbReference type="PROSITE" id="PS51195">
    <property type="entry name" value="Q_MOTIF"/>
    <property type="match status" value="1"/>
</dbReference>
<dbReference type="CDD" id="cd06863">
    <property type="entry name" value="PX_Atg24p"/>
    <property type="match status" value="1"/>
</dbReference>
<keyword evidence="15" id="KW-0072">Autophagy</keyword>
<evidence type="ECO:0000256" key="26">
    <source>
        <dbReference type="ARBA" id="ARBA00047984"/>
    </source>
</evidence>
<keyword evidence="8" id="KW-0547">Nucleotide-binding</keyword>
<dbReference type="CDD" id="cd07628">
    <property type="entry name" value="BAR_Atg24p"/>
    <property type="match status" value="1"/>
</dbReference>
<keyword evidence="11 33" id="KW-0347">Helicase</keyword>
<feature type="domain" description="Helicase ATP-binding" evidence="30">
    <location>
        <begin position="121"/>
        <end position="291"/>
    </location>
</feature>
<dbReference type="FunFam" id="3.40.50.300:FF:000031">
    <property type="entry name" value="Eukaryotic initiation factor 4A-III"/>
    <property type="match status" value="1"/>
</dbReference>
<evidence type="ECO:0000313" key="33">
    <source>
        <dbReference type="EMBL" id="CCX04626.1"/>
    </source>
</evidence>
<dbReference type="Pfam" id="PF00787">
    <property type="entry name" value="PX"/>
    <property type="match status" value="1"/>
</dbReference>
<comment type="subunit">
    <text evidence="21">Component of the eIF4F complex, which composition varies with external and internal environmental conditions. It is composed of at least eIF4A, eIF4E and eIF4G.</text>
</comment>
<dbReference type="GO" id="GO:0016787">
    <property type="term" value="F:hydrolase activity"/>
    <property type="evidence" value="ECO:0007669"/>
    <property type="project" value="UniProtKB-KW"/>
</dbReference>
<dbReference type="PROSITE" id="PS00039">
    <property type="entry name" value="DEAD_ATP_HELICASE"/>
    <property type="match status" value="1"/>
</dbReference>
<accession>U4KUX6</accession>
<dbReference type="GO" id="GO:0006914">
    <property type="term" value="P:autophagy"/>
    <property type="evidence" value="ECO:0007669"/>
    <property type="project" value="UniProtKB-KW"/>
</dbReference>
<dbReference type="SMART" id="SM00487">
    <property type="entry name" value="DEXDc"/>
    <property type="match status" value="1"/>
</dbReference>
<dbReference type="GO" id="GO:0005524">
    <property type="term" value="F:ATP binding"/>
    <property type="evidence" value="ECO:0007669"/>
    <property type="project" value="UniProtKB-KW"/>
</dbReference>
<dbReference type="InterPro" id="IPR014014">
    <property type="entry name" value="RNA_helicase_DEAD_Q_motif"/>
</dbReference>
<keyword evidence="6" id="KW-0963">Cytoplasm</keyword>
<dbReference type="Pfam" id="PF00270">
    <property type="entry name" value="DEAD"/>
    <property type="match status" value="1"/>
</dbReference>
<feature type="region of interest" description="Disordered" evidence="28">
    <location>
        <begin position="1"/>
        <end position="38"/>
    </location>
</feature>
<evidence type="ECO:0000259" key="32">
    <source>
        <dbReference type="PROSITE" id="PS51195"/>
    </source>
</evidence>
<feature type="domain" description="DEAD-box RNA helicase Q" evidence="32">
    <location>
        <begin position="90"/>
        <end position="118"/>
    </location>
</feature>
<comment type="similarity">
    <text evidence="18">Belongs to the DEAD box helicase family. eIF4A subfamily.</text>
</comment>
<dbReference type="InterPro" id="IPR014001">
    <property type="entry name" value="Helicase_ATP-bd"/>
</dbReference>
<evidence type="ECO:0000256" key="27">
    <source>
        <dbReference type="PROSITE-ProRule" id="PRU00552"/>
    </source>
</evidence>
<evidence type="ECO:0000256" key="21">
    <source>
        <dbReference type="ARBA" id="ARBA00025866"/>
    </source>
</evidence>
<evidence type="ECO:0000256" key="16">
    <source>
        <dbReference type="ARBA" id="ARBA00023121"/>
    </source>
</evidence>
<evidence type="ECO:0000256" key="9">
    <source>
        <dbReference type="ARBA" id="ARBA00022753"/>
    </source>
</evidence>
<feature type="short sequence motif" description="Q motif" evidence="27">
    <location>
        <begin position="90"/>
        <end position="118"/>
    </location>
</feature>
<dbReference type="InterPro" id="IPR036871">
    <property type="entry name" value="PX_dom_sf"/>
</dbReference>
<evidence type="ECO:0000256" key="15">
    <source>
        <dbReference type="ARBA" id="ARBA00023006"/>
    </source>
</evidence>
<evidence type="ECO:0000256" key="25">
    <source>
        <dbReference type="ARBA" id="ARBA00041273"/>
    </source>
</evidence>
<evidence type="ECO:0000256" key="24">
    <source>
        <dbReference type="ARBA" id="ARBA00040748"/>
    </source>
</evidence>
<dbReference type="PROSITE" id="PS50195">
    <property type="entry name" value="PX"/>
    <property type="match status" value="1"/>
</dbReference>
<dbReference type="InterPro" id="IPR027417">
    <property type="entry name" value="P-loop_NTPase"/>
</dbReference>
<dbReference type="SMART" id="SM00490">
    <property type="entry name" value="HELICc"/>
    <property type="match status" value="1"/>
</dbReference>
<keyword evidence="13" id="KW-0694">RNA-binding</keyword>
<comment type="similarity">
    <text evidence="3">Belongs to the sorting nexin family.</text>
</comment>
<dbReference type="SMART" id="SM00312">
    <property type="entry name" value="PX"/>
    <property type="match status" value="1"/>
</dbReference>
<dbReference type="PANTHER" id="PTHR47958">
    <property type="entry name" value="ATP-DEPENDENT RNA HELICASE DBP3"/>
    <property type="match status" value="1"/>
</dbReference>
<dbReference type="InterPro" id="IPR000629">
    <property type="entry name" value="RNA-helicase_DEAD-box_CS"/>
</dbReference>
<dbReference type="SUPFAM" id="SSF52540">
    <property type="entry name" value="P-loop containing nucleoside triphosphate hydrolases"/>
    <property type="match status" value="1"/>
</dbReference>
<dbReference type="AlphaFoldDB" id="U4KUX6"/>
<reference evidence="33 34" key="1">
    <citation type="journal article" date="2013" name="PLoS Genet.">
        <title>The genome and development-dependent transcriptomes of Pyronema confluens: a window into fungal evolution.</title>
        <authorList>
            <person name="Traeger S."/>
            <person name="Altegoer F."/>
            <person name="Freitag M."/>
            <person name="Gabaldon T."/>
            <person name="Kempken F."/>
            <person name="Kumar A."/>
            <person name="Marcet-Houben M."/>
            <person name="Poggeler S."/>
            <person name="Stajich J.E."/>
            <person name="Nowrousian M."/>
        </authorList>
    </citation>
    <scope>NUCLEOTIDE SEQUENCE [LARGE SCALE GENOMIC DNA]</scope>
    <source>
        <strain evidence="34">CBS 100304</strain>
        <tissue evidence="33">Vegetative mycelium</tissue>
    </source>
</reference>
<evidence type="ECO:0000256" key="17">
    <source>
        <dbReference type="ARBA" id="ARBA00023136"/>
    </source>
</evidence>
<proteinExistence type="inferred from homology"/>
<dbReference type="OrthoDB" id="205639at2759"/>
<evidence type="ECO:0000256" key="4">
    <source>
        <dbReference type="ARBA" id="ARBA00012552"/>
    </source>
</evidence>
<keyword evidence="7" id="KW-0396">Initiation factor</keyword>
<organism evidence="33 34">
    <name type="scientific">Pyronema omphalodes (strain CBS 100304)</name>
    <name type="common">Pyronema confluens</name>
    <dbReference type="NCBI Taxonomy" id="1076935"/>
    <lineage>
        <taxon>Eukaryota</taxon>
        <taxon>Fungi</taxon>
        <taxon>Dikarya</taxon>
        <taxon>Ascomycota</taxon>
        <taxon>Pezizomycotina</taxon>
        <taxon>Pezizomycetes</taxon>
        <taxon>Pezizales</taxon>
        <taxon>Pyronemataceae</taxon>
        <taxon>Pyronema</taxon>
    </lineage>
</organism>
<evidence type="ECO:0000256" key="12">
    <source>
        <dbReference type="ARBA" id="ARBA00022840"/>
    </source>
</evidence>